<dbReference type="Pfam" id="PF04304">
    <property type="entry name" value="DUF454"/>
    <property type="match status" value="1"/>
</dbReference>
<comment type="caution">
    <text evidence="3">The sequence shown here is derived from an EMBL/GenBank/DDBJ whole genome shotgun (WGS) entry which is preliminary data.</text>
</comment>
<keyword evidence="1" id="KW-1003">Cell membrane</keyword>
<name>A0A3L8Q0D4_9GAMM</name>
<sequence length="125" mass="14256">MIKRGLYAAVGLLSVGLGILGIFLPLLPTVPFILLALYCFARSSQRLHSWLLNHPWFKEAIADWQRHKGLRRSLKKRAMVLSAISFMVSIIIVPIVWVKGMLFIMASVLLIYLWCLPTLPKEPDR</sequence>
<dbReference type="AlphaFoldDB" id="A0A3L8Q0D4"/>
<keyword evidence="2" id="KW-1133">Transmembrane helix</keyword>
<gene>
    <name evidence="3" type="ORF">D5018_04070</name>
</gene>
<feature type="transmembrane region" description="Helical" evidence="2">
    <location>
        <begin position="6"/>
        <end position="39"/>
    </location>
</feature>
<evidence type="ECO:0000313" key="4">
    <source>
        <dbReference type="Proteomes" id="UP000281474"/>
    </source>
</evidence>
<dbReference type="PANTHER" id="PTHR35813">
    <property type="entry name" value="INNER MEMBRANE PROTEIN YBAN"/>
    <property type="match status" value="1"/>
</dbReference>
<keyword evidence="2" id="KW-0812">Transmembrane</keyword>
<organism evidence="3 4">
    <name type="scientific">Parashewanella curva</name>
    <dbReference type="NCBI Taxonomy" id="2338552"/>
    <lineage>
        <taxon>Bacteria</taxon>
        <taxon>Pseudomonadati</taxon>
        <taxon>Pseudomonadota</taxon>
        <taxon>Gammaproteobacteria</taxon>
        <taxon>Alteromonadales</taxon>
        <taxon>Shewanellaceae</taxon>
        <taxon>Parashewanella</taxon>
    </lineage>
</organism>
<evidence type="ECO:0000256" key="2">
    <source>
        <dbReference type="SAM" id="Phobius"/>
    </source>
</evidence>
<dbReference type="PANTHER" id="PTHR35813:SF1">
    <property type="entry name" value="INNER MEMBRANE PROTEIN YBAN"/>
    <property type="match status" value="1"/>
</dbReference>
<dbReference type="GO" id="GO:0005886">
    <property type="term" value="C:plasma membrane"/>
    <property type="evidence" value="ECO:0007669"/>
    <property type="project" value="UniProtKB-SubCell"/>
</dbReference>
<keyword evidence="4" id="KW-1185">Reference proteome</keyword>
<dbReference type="EMBL" id="QZEI01000009">
    <property type="protein sequence ID" value="RLV61025.1"/>
    <property type="molecule type" value="Genomic_DNA"/>
</dbReference>
<dbReference type="OrthoDB" id="9816293at2"/>
<dbReference type="PIRSF" id="PIRSF016789">
    <property type="entry name" value="DUF454"/>
    <property type="match status" value="1"/>
</dbReference>
<dbReference type="RefSeq" id="WP_121837725.1">
    <property type="nucleotide sequence ID" value="NZ_ML014758.1"/>
</dbReference>
<reference evidence="3 4" key="1">
    <citation type="submission" date="2018-09" db="EMBL/GenBank/DDBJ databases">
        <title>Phylogeny of the Shewanellaceae, and recommendation for two new genera, Pseudoshewanella and Parashewanella.</title>
        <authorList>
            <person name="Wang G."/>
        </authorList>
    </citation>
    <scope>NUCLEOTIDE SEQUENCE [LARGE SCALE GENOMIC DNA]</scope>
    <source>
        <strain evidence="3 4">C51</strain>
    </source>
</reference>
<accession>A0A3L8Q0D4</accession>
<comment type="subcellular location">
    <subcellularLocation>
        <location evidence="1">Cell inner membrane</location>
        <topology evidence="1">Multi-pass membrane protein</topology>
    </subcellularLocation>
</comment>
<dbReference type="Proteomes" id="UP000281474">
    <property type="component" value="Unassembled WGS sequence"/>
</dbReference>
<feature type="transmembrane region" description="Helical" evidence="2">
    <location>
        <begin position="102"/>
        <end position="119"/>
    </location>
</feature>
<keyword evidence="1 2" id="KW-0472">Membrane</keyword>
<evidence type="ECO:0000256" key="1">
    <source>
        <dbReference type="PIRNR" id="PIRNR016789"/>
    </source>
</evidence>
<keyword evidence="1" id="KW-0997">Cell inner membrane</keyword>
<feature type="transmembrane region" description="Helical" evidence="2">
    <location>
        <begin position="78"/>
        <end position="96"/>
    </location>
</feature>
<evidence type="ECO:0000313" key="3">
    <source>
        <dbReference type="EMBL" id="RLV61025.1"/>
    </source>
</evidence>
<proteinExistence type="predicted"/>
<dbReference type="InterPro" id="IPR007401">
    <property type="entry name" value="DUF454"/>
</dbReference>
<protein>
    <recommendedName>
        <fullName evidence="1">Inner membrane protein</fullName>
    </recommendedName>
</protein>